<gene>
    <name evidence="1" type="ORF">IAC54_07950</name>
</gene>
<dbReference type="SUPFAM" id="SSF56112">
    <property type="entry name" value="Protein kinase-like (PK-like)"/>
    <property type="match status" value="1"/>
</dbReference>
<organism evidence="1 2">
    <name type="scientific">Candidatus Caccoplasma merdipullorum</name>
    <dbReference type="NCBI Taxonomy" id="2840718"/>
    <lineage>
        <taxon>Bacteria</taxon>
        <taxon>Pseudomonadati</taxon>
        <taxon>Bacteroidota</taxon>
        <taxon>Bacteroidia</taxon>
        <taxon>Bacteroidales</taxon>
        <taxon>Bacteroidaceae</taxon>
        <taxon>Bacteroidaceae incertae sedis</taxon>
        <taxon>Candidatus Caccoplasma</taxon>
    </lineage>
</organism>
<dbReference type="EMBL" id="JADIMW010000083">
    <property type="protein sequence ID" value="MBO8438810.1"/>
    <property type="molecule type" value="Genomic_DNA"/>
</dbReference>
<reference evidence="1" key="1">
    <citation type="submission" date="2020-10" db="EMBL/GenBank/DDBJ databases">
        <authorList>
            <person name="Gilroy R."/>
        </authorList>
    </citation>
    <scope>NUCLEOTIDE SEQUENCE</scope>
    <source>
        <strain evidence="1">G3-4614</strain>
    </source>
</reference>
<reference evidence="1" key="2">
    <citation type="journal article" date="2021" name="PeerJ">
        <title>Extensive microbial diversity within the chicken gut microbiome revealed by metagenomics and culture.</title>
        <authorList>
            <person name="Gilroy R."/>
            <person name="Ravi A."/>
            <person name="Getino M."/>
            <person name="Pursley I."/>
            <person name="Horton D.L."/>
            <person name="Alikhan N.F."/>
            <person name="Baker D."/>
            <person name="Gharbi K."/>
            <person name="Hall N."/>
            <person name="Watson M."/>
            <person name="Adriaenssens E.M."/>
            <person name="Foster-Nyarko E."/>
            <person name="Jarju S."/>
            <person name="Secka A."/>
            <person name="Antonio M."/>
            <person name="Oren A."/>
            <person name="Chaudhuri R.R."/>
            <person name="La Ragione R."/>
            <person name="Hildebrand F."/>
            <person name="Pallen M.J."/>
        </authorList>
    </citation>
    <scope>NUCLEOTIDE SEQUENCE</scope>
    <source>
        <strain evidence="1">G3-4614</strain>
    </source>
</reference>
<comment type="caution">
    <text evidence="1">The sequence shown here is derived from an EMBL/GenBank/DDBJ whole genome shotgun (WGS) entry which is preliminary data.</text>
</comment>
<proteinExistence type="predicted"/>
<evidence type="ECO:0000313" key="1">
    <source>
        <dbReference type="EMBL" id="MBO8438810.1"/>
    </source>
</evidence>
<dbReference type="InterPro" id="IPR008266">
    <property type="entry name" value="Tyr_kinase_AS"/>
</dbReference>
<dbReference type="Gene3D" id="1.10.510.10">
    <property type="entry name" value="Transferase(Phosphotransferase) domain 1"/>
    <property type="match status" value="1"/>
</dbReference>
<name>A0A9D9E5E1_9BACT</name>
<dbReference type="Proteomes" id="UP000823636">
    <property type="component" value="Unassembled WGS sequence"/>
</dbReference>
<dbReference type="PROSITE" id="PS00109">
    <property type="entry name" value="PROTEIN_KINASE_TYR"/>
    <property type="match status" value="1"/>
</dbReference>
<dbReference type="Pfam" id="PF06293">
    <property type="entry name" value="Kdo"/>
    <property type="match status" value="1"/>
</dbReference>
<dbReference type="GO" id="GO:0004672">
    <property type="term" value="F:protein kinase activity"/>
    <property type="evidence" value="ECO:0007669"/>
    <property type="project" value="InterPro"/>
</dbReference>
<accession>A0A9D9E5E1</accession>
<dbReference type="AlphaFoldDB" id="A0A9D9E5E1"/>
<protein>
    <submittedName>
        <fullName evidence="1">Uncharacterized protein</fullName>
    </submittedName>
</protein>
<sequence length="250" mass="29361">MKKVINRDFLDISEWIGSIPKIFDSEGSIVYQARNTLKRISHGNTDFVVKRYAVPIFINRLAYTFFRKSKAQRAYENAARLTDYGIKTPCPVAYMELKRCGLLHRSYFVSLADDSPYMMRQYVDFVNSGEEIIKQFARFTKLIHDNNILHLDYSPGNILFSVDGDGKASFSIIDLNRMRFDVPLTREERLRNFRRLTRSDEVLKIMIDEYASLCGWDKREAFEEAAGYSRDFWEKTDRKIALKKKLKKTK</sequence>
<evidence type="ECO:0000313" key="2">
    <source>
        <dbReference type="Proteomes" id="UP000823636"/>
    </source>
</evidence>
<dbReference type="InterPro" id="IPR011009">
    <property type="entry name" value="Kinase-like_dom_sf"/>
</dbReference>